<organism evidence="2 3">
    <name type="scientific">Runella slithyformis (strain ATCC 29530 / DSM 19594 / LMG 11500 / NCIMB 11436 / LSU 4)</name>
    <dbReference type="NCBI Taxonomy" id="761193"/>
    <lineage>
        <taxon>Bacteria</taxon>
        <taxon>Pseudomonadati</taxon>
        <taxon>Bacteroidota</taxon>
        <taxon>Cytophagia</taxon>
        <taxon>Cytophagales</taxon>
        <taxon>Spirosomataceae</taxon>
        <taxon>Runella</taxon>
    </lineage>
</organism>
<dbReference type="KEGG" id="rsi:Runsl_2577"/>
<dbReference type="RefSeq" id="WP_013928287.1">
    <property type="nucleotide sequence ID" value="NC_015703.1"/>
</dbReference>
<evidence type="ECO:0000313" key="3">
    <source>
        <dbReference type="Proteomes" id="UP000000493"/>
    </source>
</evidence>
<evidence type="ECO:0000313" key="2">
    <source>
        <dbReference type="EMBL" id="AEI48978.1"/>
    </source>
</evidence>
<accession>A0A7U4E5Z1</accession>
<proteinExistence type="predicted"/>
<evidence type="ECO:0000259" key="1">
    <source>
        <dbReference type="Pfam" id="PF08818"/>
    </source>
</evidence>
<dbReference type="AlphaFoldDB" id="A0A7U4E5Z1"/>
<reference evidence="3" key="1">
    <citation type="submission" date="2011-06" db="EMBL/GenBank/DDBJ databases">
        <title>The complete genome of chromosome of Runella slithyformis DSM 19594.</title>
        <authorList>
            <consortium name="US DOE Joint Genome Institute (JGI-PGF)"/>
            <person name="Lucas S."/>
            <person name="Han J."/>
            <person name="Lapidus A."/>
            <person name="Bruce D."/>
            <person name="Goodwin L."/>
            <person name="Pitluck S."/>
            <person name="Peters L."/>
            <person name="Kyrpides N."/>
            <person name="Mavromatis K."/>
            <person name="Ivanova N."/>
            <person name="Ovchinnikova G."/>
            <person name="Zhang X."/>
            <person name="Misra M."/>
            <person name="Detter J.C."/>
            <person name="Tapia R."/>
            <person name="Han C."/>
            <person name="Land M."/>
            <person name="Hauser L."/>
            <person name="Markowitz V."/>
            <person name="Cheng J.-F."/>
            <person name="Hugenholtz P."/>
            <person name="Woyke T."/>
            <person name="Wu D."/>
            <person name="Tindall B."/>
            <person name="Faehrich R."/>
            <person name="Brambilla E."/>
            <person name="Klenk H.-P."/>
            <person name="Eisen J.A."/>
        </authorList>
    </citation>
    <scope>NUCLEOTIDE SEQUENCE [LARGE SCALE GENOMIC DNA]</scope>
    <source>
        <strain evidence="3">ATCC 29530 / DSM 19594 / LMG 11500 / NCIMB 11436 / LSU 4</strain>
    </source>
</reference>
<dbReference type="Proteomes" id="UP000000493">
    <property type="component" value="Chromosome"/>
</dbReference>
<protein>
    <recommendedName>
        <fullName evidence="1">YdhG-like domain-containing protein</fullName>
    </recommendedName>
</protein>
<keyword evidence="3" id="KW-1185">Reference proteome</keyword>
<name>A0A7U4E5Z1_RUNSL</name>
<dbReference type="EMBL" id="CP002859">
    <property type="protein sequence ID" value="AEI48978.1"/>
    <property type="molecule type" value="Genomic_DNA"/>
</dbReference>
<dbReference type="SUPFAM" id="SSF159888">
    <property type="entry name" value="YdhG-like"/>
    <property type="match status" value="1"/>
</dbReference>
<dbReference type="Pfam" id="PF08818">
    <property type="entry name" value="DUF1801"/>
    <property type="match status" value="1"/>
</dbReference>
<sequence length="138" mass="15434">MAENKTQPTDQSVDAFIESIDHEQRRNDSRLIAEMMQRAAQSAPRMWGASIIGFGDTHYKYASGREGDWFPVGFSPRKQNLVLYLTCGLTPLEEDLQRLGKHKTGVGCLYIAKLSDISLPVLEEIIQKAVQLGPLSLK</sequence>
<dbReference type="InterPro" id="IPR014922">
    <property type="entry name" value="YdhG-like"/>
</dbReference>
<gene>
    <name evidence="2" type="ordered locus">Runsl_2577</name>
</gene>
<reference evidence="2 3" key="2">
    <citation type="journal article" date="2012" name="Stand. Genomic Sci.">
        <title>Complete genome sequence of the aquatic bacterium Runella slithyformis type strain (LSU 4(T)).</title>
        <authorList>
            <person name="Copeland A."/>
            <person name="Zhang X."/>
            <person name="Misra M."/>
            <person name="Lapidus A."/>
            <person name="Nolan M."/>
            <person name="Lucas S."/>
            <person name="Deshpande S."/>
            <person name="Cheng J.F."/>
            <person name="Tapia R."/>
            <person name="Goodwin L.A."/>
            <person name="Pitluck S."/>
            <person name="Liolios K."/>
            <person name="Pagani I."/>
            <person name="Ivanova N."/>
            <person name="Mikhailova N."/>
            <person name="Pati A."/>
            <person name="Chen A."/>
            <person name="Palaniappan K."/>
            <person name="Land M."/>
            <person name="Hauser L."/>
            <person name="Pan C."/>
            <person name="Jeffries C.D."/>
            <person name="Detter J.C."/>
            <person name="Brambilla E.M."/>
            <person name="Rohde M."/>
            <person name="Djao O.D."/>
            <person name="Goker M."/>
            <person name="Sikorski J."/>
            <person name="Tindall B.J."/>
            <person name="Woyke T."/>
            <person name="Bristow J."/>
            <person name="Eisen J.A."/>
            <person name="Markowitz V."/>
            <person name="Hugenholtz P."/>
            <person name="Kyrpides N.C."/>
            <person name="Klenk H.P."/>
            <person name="Mavromatis K."/>
        </authorList>
    </citation>
    <scope>NUCLEOTIDE SEQUENCE [LARGE SCALE GENOMIC DNA]</scope>
    <source>
        <strain evidence="3">ATCC 29530 / DSM 19594 / LMG 11500 / NCIMB 11436 / LSU 4</strain>
    </source>
</reference>
<feature type="domain" description="YdhG-like" evidence="1">
    <location>
        <begin position="30"/>
        <end position="130"/>
    </location>
</feature>